<feature type="domain" description="N-acetyltransferase" evidence="1">
    <location>
        <begin position="156"/>
        <end position="200"/>
    </location>
</feature>
<dbReference type="InterPro" id="IPR016181">
    <property type="entry name" value="Acyl_CoA_acyltransferase"/>
</dbReference>
<dbReference type="SUPFAM" id="SSF55729">
    <property type="entry name" value="Acyl-CoA N-acyltransferases (Nat)"/>
    <property type="match status" value="1"/>
</dbReference>
<protein>
    <recommendedName>
        <fullName evidence="1">N-acetyltransferase domain-containing protein</fullName>
    </recommendedName>
</protein>
<gene>
    <name evidence="2" type="ORF">SCAR479_03438</name>
</gene>
<dbReference type="Gene3D" id="3.40.630.30">
    <property type="match status" value="1"/>
</dbReference>
<sequence length="226" mass="25063">MAANQFNIREIIQNPQDGDFILAAFDGALPHLASIGSGGQWGSQPFSERESSRERVKDWVVKSEATRLGEGSEAVRLYIAEVEVDDDRDLSGLSVRTDEQGRRFLSVAAAGVREHWWPEYVKKLEPMKPIIEKADADGSAFYLEVLISDFRTGSARKGVGAALVQKIKEYSISRGAKLLFVDCWAGNNGNLVKFYTSQGFTPVADILEKKHDAEDWPGNVLQMDLV</sequence>
<dbReference type="InterPro" id="IPR000182">
    <property type="entry name" value="GNAT_dom"/>
</dbReference>
<dbReference type="EMBL" id="JARVKM010000009">
    <property type="protein sequence ID" value="KAK9779831.1"/>
    <property type="molecule type" value="Genomic_DNA"/>
</dbReference>
<reference evidence="2 3" key="1">
    <citation type="submission" date="2024-02" db="EMBL/GenBank/DDBJ databases">
        <title>First draft genome assembly of two strains of Seiridium cardinale.</title>
        <authorList>
            <person name="Emiliani G."/>
            <person name="Scali E."/>
        </authorList>
    </citation>
    <scope>NUCLEOTIDE SEQUENCE [LARGE SCALE GENOMIC DNA]</scope>
    <source>
        <strain evidence="2 3">BM-138-000479</strain>
    </source>
</reference>
<keyword evidence="3" id="KW-1185">Reference proteome</keyword>
<dbReference type="Pfam" id="PF00583">
    <property type="entry name" value="Acetyltransf_1"/>
    <property type="match status" value="1"/>
</dbReference>
<evidence type="ECO:0000259" key="1">
    <source>
        <dbReference type="Pfam" id="PF00583"/>
    </source>
</evidence>
<evidence type="ECO:0000313" key="2">
    <source>
        <dbReference type="EMBL" id="KAK9779831.1"/>
    </source>
</evidence>
<dbReference type="Proteomes" id="UP001465668">
    <property type="component" value="Unassembled WGS sequence"/>
</dbReference>
<comment type="caution">
    <text evidence="2">The sequence shown here is derived from an EMBL/GenBank/DDBJ whole genome shotgun (WGS) entry which is preliminary data.</text>
</comment>
<organism evidence="2 3">
    <name type="scientific">Seiridium cardinale</name>
    <dbReference type="NCBI Taxonomy" id="138064"/>
    <lineage>
        <taxon>Eukaryota</taxon>
        <taxon>Fungi</taxon>
        <taxon>Dikarya</taxon>
        <taxon>Ascomycota</taxon>
        <taxon>Pezizomycotina</taxon>
        <taxon>Sordariomycetes</taxon>
        <taxon>Xylariomycetidae</taxon>
        <taxon>Amphisphaeriales</taxon>
        <taxon>Sporocadaceae</taxon>
        <taxon>Seiridium</taxon>
    </lineage>
</organism>
<proteinExistence type="predicted"/>
<name>A0ABR2Y1Q7_9PEZI</name>
<evidence type="ECO:0000313" key="3">
    <source>
        <dbReference type="Proteomes" id="UP001465668"/>
    </source>
</evidence>
<accession>A0ABR2Y1Q7</accession>